<dbReference type="EMBL" id="JBGFUD010007012">
    <property type="protein sequence ID" value="MFH4981334.1"/>
    <property type="molecule type" value="Genomic_DNA"/>
</dbReference>
<dbReference type="InterPro" id="IPR012677">
    <property type="entry name" value="Nucleotide-bd_a/b_plait_sf"/>
</dbReference>
<reference evidence="4 5" key="1">
    <citation type="submission" date="2024-08" db="EMBL/GenBank/DDBJ databases">
        <title>Gnathostoma spinigerum genome.</title>
        <authorList>
            <person name="Gonzalez-Bertolin B."/>
            <person name="Monzon S."/>
            <person name="Zaballos A."/>
            <person name="Jimenez P."/>
            <person name="Dekumyoy P."/>
            <person name="Varona S."/>
            <person name="Cuesta I."/>
            <person name="Sumanam S."/>
            <person name="Adisakwattana P."/>
            <person name="Gasser R.B."/>
            <person name="Hernandez-Gonzalez A."/>
            <person name="Young N.D."/>
            <person name="Perteguer M.J."/>
        </authorList>
    </citation>
    <scope>NUCLEOTIDE SEQUENCE [LARGE SCALE GENOMIC DNA]</scope>
    <source>
        <strain evidence="4">AL3</strain>
        <tissue evidence="4">Liver</tissue>
    </source>
</reference>
<organism evidence="4 5">
    <name type="scientific">Gnathostoma spinigerum</name>
    <dbReference type="NCBI Taxonomy" id="75299"/>
    <lineage>
        <taxon>Eukaryota</taxon>
        <taxon>Metazoa</taxon>
        <taxon>Ecdysozoa</taxon>
        <taxon>Nematoda</taxon>
        <taxon>Chromadorea</taxon>
        <taxon>Rhabditida</taxon>
        <taxon>Spirurina</taxon>
        <taxon>Gnathostomatomorpha</taxon>
        <taxon>Gnathostomatoidea</taxon>
        <taxon>Gnathostomatidae</taxon>
        <taxon>Gnathostoma</taxon>
    </lineage>
</organism>
<feature type="compositionally biased region" description="Acidic residues" evidence="1">
    <location>
        <begin position="106"/>
        <end position="118"/>
    </location>
</feature>
<comment type="caution">
    <text evidence="4">The sequence shown here is derived from an EMBL/GenBank/DDBJ whole genome shotgun (WGS) entry which is preliminary data.</text>
</comment>
<gene>
    <name evidence="4" type="ORF">AB6A40_008043</name>
</gene>
<protein>
    <recommendedName>
        <fullName evidence="3">RRM domain-containing protein</fullName>
    </recommendedName>
</protein>
<feature type="domain" description="RRM" evidence="3">
    <location>
        <begin position="21"/>
        <end position="71"/>
    </location>
</feature>
<dbReference type="PANTHER" id="PTHR18806:SF4">
    <property type="entry name" value="RNA-BINDING PROTEIN 25"/>
    <property type="match status" value="1"/>
</dbReference>
<keyword evidence="5" id="KW-1185">Reference proteome</keyword>
<dbReference type="InterPro" id="IPR052768">
    <property type="entry name" value="RBM25"/>
</dbReference>
<dbReference type="Gene3D" id="3.30.70.330">
    <property type="match status" value="1"/>
</dbReference>
<dbReference type="AlphaFoldDB" id="A0ABD6EVP8"/>
<evidence type="ECO:0000259" key="3">
    <source>
        <dbReference type="Pfam" id="PF00076"/>
    </source>
</evidence>
<proteinExistence type="predicted"/>
<evidence type="ECO:0000313" key="4">
    <source>
        <dbReference type="EMBL" id="MFH4981334.1"/>
    </source>
</evidence>
<feature type="chain" id="PRO_5044847130" description="RRM domain-containing protein" evidence="2">
    <location>
        <begin position="18"/>
        <end position="182"/>
    </location>
</feature>
<dbReference type="SUPFAM" id="SSF54928">
    <property type="entry name" value="RNA-binding domain, RBD"/>
    <property type="match status" value="1"/>
</dbReference>
<evidence type="ECO:0000256" key="1">
    <source>
        <dbReference type="SAM" id="MobiDB-lite"/>
    </source>
</evidence>
<feature type="signal peptide" evidence="2">
    <location>
        <begin position="1"/>
        <end position="17"/>
    </location>
</feature>
<feature type="region of interest" description="Disordered" evidence="1">
    <location>
        <begin position="96"/>
        <end position="182"/>
    </location>
</feature>
<sequence length="182" mass="20768">MFSRLRLWVFSCPALHGISVLQECGPVATWKRIQGSNGKFQAFGFCEFESPEGTMRALRILHDYQLAEKKLVCKIDEKTRTMVKEYVAKKRIEKGLPPETLGADDMPADEENAAEDEEVRQKIQTMIETEAPELLPIEDGELSEKARSPTVDKGRTTDRESERSSRVEERTRDRKVCSEGIF</sequence>
<evidence type="ECO:0000313" key="5">
    <source>
        <dbReference type="Proteomes" id="UP001608902"/>
    </source>
</evidence>
<dbReference type="Proteomes" id="UP001608902">
    <property type="component" value="Unassembled WGS sequence"/>
</dbReference>
<dbReference type="InterPro" id="IPR035979">
    <property type="entry name" value="RBD_domain_sf"/>
</dbReference>
<dbReference type="InterPro" id="IPR034268">
    <property type="entry name" value="RBM25_RRM"/>
</dbReference>
<dbReference type="CDD" id="cd12446">
    <property type="entry name" value="RRM_RBM25"/>
    <property type="match status" value="1"/>
</dbReference>
<feature type="compositionally biased region" description="Basic and acidic residues" evidence="1">
    <location>
        <begin position="142"/>
        <end position="182"/>
    </location>
</feature>
<dbReference type="InterPro" id="IPR000504">
    <property type="entry name" value="RRM_dom"/>
</dbReference>
<evidence type="ECO:0000256" key="2">
    <source>
        <dbReference type="SAM" id="SignalP"/>
    </source>
</evidence>
<name>A0ABD6EVP8_9BILA</name>
<dbReference type="PANTHER" id="PTHR18806">
    <property type="entry name" value="RBM25 PROTEIN"/>
    <property type="match status" value="1"/>
</dbReference>
<accession>A0ABD6EVP8</accession>
<keyword evidence="2" id="KW-0732">Signal</keyword>
<dbReference type="Pfam" id="PF00076">
    <property type="entry name" value="RRM_1"/>
    <property type="match status" value="1"/>
</dbReference>